<proteinExistence type="predicted"/>
<dbReference type="EMBL" id="CCJX01000154">
    <property type="protein sequence ID" value="CDT52605.1"/>
    <property type="molecule type" value="Genomic_DNA"/>
</dbReference>
<name>A0ABM9QX97_9VIBR</name>
<keyword evidence="2" id="KW-1185">Reference proteome</keyword>
<sequence length="53" mass="5816">MFCRMSKNTEVLKTAFYPIRPGTEVTALLEVQALPDSTNSELIFTVSAPVIQG</sequence>
<evidence type="ECO:0000313" key="1">
    <source>
        <dbReference type="EMBL" id="CDT52605.1"/>
    </source>
</evidence>
<comment type="caution">
    <text evidence="1">The sequence shown here is derived from an EMBL/GenBank/DDBJ whole genome shotgun (WGS) entry which is preliminary data.</text>
</comment>
<accession>A0ABM9QX97</accession>
<gene>
    <name evidence="1" type="ORF">VCR4J5_670116</name>
</gene>
<reference evidence="1 2" key="1">
    <citation type="submission" date="2014-06" db="EMBL/GenBank/DDBJ databases">
        <authorList>
            <person name="Le Roux F."/>
        </authorList>
    </citation>
    <scope>NUCLEOTIDE SEQUENCE [LARGE SCALE GENOMIC DNA]</scope>
    <source>
        <strain evidence="1 2">J5-4</strain>
    </source>
</reference>
<dbReference type="Proteomes" id="UP000049077">
    <property type="component" value="Unassembled WGS sequence"/>
</dbReference>
<evidence type="ECO:0000313" key="2">
    <source>
        <dbReference type="Proteomes" id="UP000049077"/>
    </source>
</evidence>
<protein>
    <submittedName>
        <fullName evidence="1">Uncharacterized protein</fullName>
    </submittedName>
</protein>
<organism evidence="1 2">
    <name type="scientific">Vibrio crassostreae</name>
    <dbReference type="NCBI Taxonomy" id="246167"/>
    <lineage>
        <taxon>Bacteria</taxon>
        <taxon>Pseudomonadati</taxon>
        <taxon>Pseudomonadota</taxon>
        <taxon>Gammaproteobacteria</taxon>
        <taxon>Vibrionales</taxon>
        <taxon>Vibrionaceae</taxon>
        <taxon>Vibrio</taxon>
    </lineage>
</organism>